<feature type="domain" description="SPX" evidence="8">
    <location>
        <begin position="1"/>
        <end position="148"/>
    </location>
</feature>
<dbReference type="PROSITE" id="PS51382">
    <property type="entry name" value="SPX"/>
    <property type="match status" value="1"/>
</dbReference>
<dbReference type="HOGENOM" id="CLU_329276_0_0_1"/>
<dbReference type="CDD" id="cd14474">
    <property type="entry name" value="SPX_YDR089W"/>
    <property type="match status" value="1"/>
</dbReference>
<dbReference type="GO" id="GO:0033254">
    <property type="term" value="C:vacuolar transporter chaperone complex"/>
    <property type="evidence" value="ECO:0007669"/>
    <property type="project" value="UniProtKB-ARBA"/>
</dbReference>
<feature type="transmembrane region" description="Helical" evidence="7">
    <location>
        <begin position="685"/>
        <end position="711"/>
    </location>
</feature>
<feature type="transmembrane region" description="Helical" evidence="7">
    <location>
        <begin position="642"/>
        <end position="664"/>
    </location>
</feature>
<dbReference type="PANTHER" id="PTHR46140">
    <property type="entry name" value="VACUOLAR TRANSPORTER CHAPERONE 1-RELATED"/>
    <property type="match status" value="1"/>
</dbReference>
<evidence type="ECO:0000256" key="4">
    <source>
        <dbReference type="ARBA" id="ARBA00022989"/>
    </source>
</evidence>
<name>W6MFN6_9ASCO</name>
<evidence type="ECO:0000256" key="2">
    <source>
        <dbReference type="ARBA" id="ARBA00022554"/>
    </source>
</evidence>
<feature type="compositionally biased region" description="Polar residues" evidence="6">
    <location>
        <begin position="182"/>
        <end position="199"/>
    </location>
</feature>
<sequence>MKFGSEFTDRSILKWRNYNLDYNDLKLKIKGATQIGNTDESGDISDPTEDRNQVRAMKQLYTAFKDQIEFVSLFVASKHGEFQTRLQLLQRRFSSGNYSRELQKDLVELSHDFQKISRFIMLQKLALRKLFKKFLKHSRYRYKEDFVERIKLNFLDGNPDSFVNLSLDDSIQSLGRMLDSMNEPTQSTPRSASAAVPSSTPRSVADQFARFDLESIQKASNVELYWVHQDNLAELKLNLFSNFKSNFITSKNQTDLWLTNLDEVEVKDFSAIPCTITSYSSDDKPLVLTPTGGLRQVSFTRLNTHSVSFLQQIGETDDWHSYMVANSRMSQMSIDFIRSRGLVPCFKTSSDKLRFRSNDDKTFITLRENIRTTNQGLLELSFDESEHSSKFPFGIMEIRYESKYSEIPEFIAQLCHSHLCYRVDTLNFSMFNYLTIKYYPDKVSDDVFVTKFDWFKDFSKDIRTLPQADRPKQALSIRSNRSAVSGNPSNGILLNKSSSSYQLSRASKPASSTTTYRYWNEFDDDPEFENSEFLVYCDDQESTGISSFKWLLSPEKVDSIWSVSRFFRKLFKFPNRSQEEAPLISKGTVKYMATTSNNSDSDSTTTEVDEDSHLFRQLNNYSPLPKSRTLVQEAKHDQVVTFLYMLCLSLSCLTFGVAIGMFATMVSSVGKLKDIWDGANSNATIMLVIIVLITFAIALVLCTFSVCLLFNRHSQPPVWHQALVWSTFTIISCIFVIGVCMCIQ</sequence>
<dbReference type="InterPro" id="IPR018966">
    <property type="entry name" value="VTC_domain"/>
</dbReference>
<dbReference type="InterPro" id="IPR042267">
    <property type="entry name" value="VTC_sf"/>
</dbReference>
<dbReference type="EMBL" id="HG793125">
    <property type="protein sequence ID" value="CDK24178.1"/>
    <property type="molecule type" value="Genomic_DNA"/>
</dbReference>
<organism evidence="9 10">
    <name type="scientific">Kuraishia capsulata CBS 1993</name>
    <dbReference type="NCBI Taxonomy" id="1382522"/>
    <lineage>
        <taxon>Eukaryota</taxon>
        <taxon>Fungi</taxon>
        <taxon>Dikarya</taxon>
        <taxon>Ascomycota</taxon>
        <taxon>Saccharomycotina</taxon>
        <taxon>Pichiomycetes</taxon>
        <taxon>Pichiales</taxon>
        <taxon>Pichiaceae</taxon>
        <taxon>Kuraishia</taxon>
    </lineage>
</organism>
<dbReference type="STRING" id="1382522.W6MFN6"/>
<dbReference type="GO" id="GO:0005774">
    <property type="term" value="C:vacuolar membrane"/>
    <property type="evidence" value="ECO:0007669"/>
    <property type="project" value="UniProtKB-SubCell"/>
</dbReference>
<feature type="transmembrane region" description="Helical" evidence="7">
    <location>
        <begin position="723"/>
        <end position="743"/>
    </location>
</feature>
<dbReference type="RefSeq" id="XP_022456195.1">
    <property type="nucleotide sequence ID" value="XM_022604647.1"/>
</dbReference>
<protein>
    <recommendedName>
        <fullName evidence="8">SPX domain-containing protein</fullName>
    </recommendedName>
</protein>
<dbReference type="AlphaFoldDB" id="W6MFN6"/>
<evidence type="ECO:0000256" key="5">
    <source>
        <dbReference type="ARBA" id="ARBA00023136"/>
    </source>
</evidence>
<dbReference type="OrthoDB" id="5588846at2759"/>
<reference evidence="9" key="2">
    <citation type="submission" date="2014-02" db="EMBL/GenBank/DDBJ databases">
        <title>Complete DNA sequence of /Kuraishia capsulata/ illustrates novel genomic features among budding yeasts (/Saccharomycotina/).</title>
        <authorList>
            <person name="Morales L."/>
            <person name="Noel B."/>
            <person name="Porcel B."/>
            <person name="Marcet-Houben M."/>
            <person name="Hullo M-F."/>
            <person name="Sacerdot C."/>
            <person name="Tekaia F."/>
            <person name="Leh-Louis V."/>
            <person name="Despons L."/>
            <person name="Khanna V."/>
            <person name="Aury J-M."/>
            <person name="Barbe V."/>
            <person name="Couloux A."/>
            <person name="Labadie K."/>
            <person name="Pelletier E."/>
            <person name="Souciet J-L."/>
            <person name="Boekhout T."/>
            <person name="Gabaldon T."/>
            <person name="Wincker P."/>
            <person name="Dujon B."/>
        </authorList>
    </citation>
    <scope>NUCLEOTIDE SEQUENCE</scope>
    <source>
        <strain evidence="9">CBS 1993</strain>
    </source>
</reference>
<accession>W6MFN6</accession>
<evidence type="ECO:0000313" key="10">
    <source>
        <dbReference type="Proteomes" id="UP000019384"/>
    </source>
</evidence>
<keyword evidence="2" id="KW-0926">Vacuole</keyword>
<gene>
    <name evidence="9" type="ORF">KUCA_T00000138001</name>
</gene>
<proteinExistence type="predicted"/>
<dbReference type="GeneID" id="34517583"/>
<keyword evidence="4 7" id="KW-1133">Transmembrane helix</keyword>
<evidence type="ECO:0000256" key="1">
    <source>
        <dbReference type="ARBA" id="ARBA00004128"/>
    </source>
</evidence>
<evidence type="ECO:0000256" key="7">
    <source>
        <dbReference type="SAM" id="Phobius"/>
    </source>
</evidence>
<dbReference type="Gene3D" id="3.20.100.30">
    <property type="entry name" value="VTC, catalytic tunnel domain"/>
    <property type="match status" value="1"/>
</dbReference>
<reference evidence="9" key="1">
    <citation type="submission" date="2013-12" db="EMBL/GenBank/DDBJ databases">
        <authorList>
            <person name="Genoscope - CEA"/>
        </authorList>
    </citation>
    <scope>NUCLEOTIDE SEQUENCE</scope>
    <source>
        <strain evidence="9">CBS 1993</strain>
    </source>
</reference>
<dbReference type="Proteomes" id="UP000019384">
    <property type="component" value="Unassembled WGS sequence"/>
</dbReference>
<evidence type="ECO:0000256" key="6">
    <source>
        <dbReference type="SAM" id="MobiDB-lite"/>
    </source>
</evidence>
<evidence type="ECO:0000256" key="3">
    <source>
        <dbReference type="ARBA" id="ARBA00022692"/>
    </source>
</evidence>
<dbReference type="PANTHER" id="PTHR46140:SF1">
    <property type="entry name" value="VACUOLAR TRANSPORTER CHAPERONE COMPLEX SUBUNIT 4-RELATED"/>
    <property type="match status" value="1"/>
</dbReference>
<dbReference type="GO" id="GO:0006799">
    <property type="term" value="P:polyphosphate biosynthetic process"/>
    <property type="evidence" value="ECO:0007669"/>
    <property type="project" value="UniProtKB-ARBA"/>
</dbReference>
<dbReference type="Pfam" id="PF09359">
    <property type="entry name" value="VTC"/>
    <property type="match status" value="1"/>
</dbReference>
<evidence type="ECO:0000259" key="8">
    <source>
        <dbReference type="PROSITE" id="PS51382"/>
    </source>
</evidence>
<feature type="region of interest" description="Disordered" evidence="6">
    <location>
        <begin position="180"/>
        <end position="199"/>
    </location>
</feature>
<dbReference type="InterPro" id="IPR051572">
    <property type="entry name" value="VTC_Complex_Subunit"/>
</dbReference>
<keyword evidence="10" id="KW-1185">Reference proteome</keyword>
<comment type="subcellular location">
    <subcellularLocation>
        <location evidence="1">Vacuole membrane</location>
        <topology evidence="1">Multi-pass membrane protein</topology>
    </subcellularLocation>
</comment>
<evidence type="ECO:0000313" key="9">
    <source>
        <dbReference type="EMBL" id="CDK24178.1"/>
    </source>
</evidence>
<keyword evidence="5 7" id="KW-0472">Membrane</keyword>
<keyword evidence="3 7" id="KW-0812">Transmembrane</keyword>
<dbReference type="InterPro" id="IPR004331">
    <property type="entry name" value="SPX_dom"/>
</dbReference>